<dbReference type="SUPFAM" id="SSF50985">
    <property type="entry name" value="RCC1/BLIP-II"/>
    <property type="match status" value="1"/>
</dbReference>
<reference evidence="6 7" key="1">
    <citation type="journal article" date="2018" name="Gigascience">
        <title>Genomes of trombidid mites reveal novel predicted allergens and laterally-transferred genes associated with secondary metabolism.</title>
        <authorList>
            <person name="Dong X."/>
            <person name="Chaisiri K."/>
            <person name="Xia D."/>
            <person name="Armstrong S.D."/>
            <person name="Fang Y."/>
            <person name="Donnelly M.J."/>
            <person name="Kadowaki T."/>
            <person name="McGarry J.W."/>
            <person name="Darby A.C."/>
            <person name="Makepeace B.L."/>
        </authorList>
    </citation>
    <scope>NUCLEOTIDE SEQUENCE [LARGE SCALE GENOMIC DNA]</scope>
    <source>
        <strain evidence="6">UoL-WK</strain>
    </source>
</reference>
<keyword evidence="1" id="KW-0344">Guanine-nucleotide releasing factor</keyword>
<dbReference type="AlphaFoldDB" id="A0A443R691"/>
<feature type="compositionally biased region" description="Polar residues" evidence="4">
    <location>
        <begin position="426"/>
        <end position="435"/>
    </location>
</feature>
<feature type="compositionally biased region" description="Basic and acidic residues" evidence="4">
    <location>
        <begin position="220"/>
        <end position="237"/>
    </location>
</feature>
<evidence type="ECO:0000256" key="4">
    <source>
        <dbReference type="SAM" id="MobiDB-lite"/>
    </source>
</evidence>
<feature type="repeat" description="RCC1" evidence="3">
    <location>
        <begin position="764"/>
        <end position="825"/>
    </location>
</feature>
<keyword evidence="2" id="KW-0677">Repeat</keyword>
<dbReference type="InterPro" id="IPR058923">
    <property type="entry name" value="RCC1-like_dom"/>
</dbReference>
<dbReference type="OrthoDB" id="61110at2759"/>
<dbReference type="EMBL" id="NCKU01001962">
    <property type="protein sequence ID" value="RWS10789.1"/>
    <property type="molecule type" value="Genomic_DNA"/>
</dbReference>
<feature type="compositionally biased region" description="Basic and acidic residues" evidence="4">
    <location>
        <begin position="380"/>
        <end position="393"/>
    </location>
</feature>
<dbReference type="PRINTS" id="PR00633">
    <property type="entry name" value="RCCNDNSATION"/>
</dbReference>
<feature type="compositionally biased region" description="Basic and acidic residues" evidence="4">
    <location>
        <begin position="1"/>
        <end position="10"/>
    </location>
</feature>
<dbReference type="InterPro" id="IPR000408">
    <property type="entry name" value="Reg_chr_condens"/>
</dbReference>
<evidence type="ECO:0000256" key="1">
    <source>
        <dbReference type="ARBA" id="ARBA00022658"/>
    </source>
</evidence>
<feature type="repeat" description="RCC1" evidence="3">
    <location>
        <begin position="937"/>
        <end position="989"/>
    </location>
</feature>
<name>A0A443R691_9ACAR</name>
<feature type="region of interest" description="Disordered" evidence="4">
    <location>
        <begin position="502"/>
        <end position="522"/>
    </location>
</feature>
<dbReference type="STRING" id="1965070.A0A443R691"/>
<gene>
    <name evidence="6" type="ORF">B4U79_04249</name>
</gene>
<feature type="compositionally biased region" description="Basic and acidic residues" evidence="4">
    <location>
        <begin position="295"/>
        <end position="306"/>
    </location>
</feature>
<dbReference type="Gene3D" id="2.130.10.30">
    <property type="entry name" value="Regulator of chromosome condensation 1/beta-lactamase-inhibitor protein II"/>
    <property type="match status" value="1"/>
</dbReference>
<accession>A0A443R691</accession>
<dbReference type="InterPro" id="IPR051553">
    <property type="entry name" value="Ran_GTPase-activating"/>
</dbReference>
<feature type="compositionally biased region" description="Basic and acidic residues" evidence="4">
    <location>
        <begin position="109"/>
        <end position="123"/>
    </location>
</feature>
<sequence>MNKAKEEKPALVRRTLRNRGKREDDGEVIVETRHETAKNTKRSSGSKKQTVSQRDENIEKELDSRSTMLTRSSSRRGIVDKNMNSPFLQPIIEEEKPKKQARQTKTRRKLIDGENAESRKSPELVENPKTIDLPTRPRRGRSLNVPSNDAAAVIESSDIRTRQKIVKNEKTTKNVNDENKIELNSPSKSTIRTRSASGISRDDEPEAPKETGIKSKRGRKIVEESEGKEIHESEPTTRQRRGRKTRDEESAEITTKAPSRLRSPAKTFSVVDLKESVAAGTRRQSKTRKMNMETAETKEKDNEPKLNKRTTRMKQASGVQIFIPINKEESENEQKKDGQPIEEKTGEIKSKQEEKIDLDDQKEGKDQEESNIPKRRGRRPKSEIPKQADEINKKKGRPKKTQETEPEDHVDSAEENADIDDKKVSETANLLQETGVDSKNEKQESEADAASAQTLDRQKPYAAKADLESVAYVIENVVDKVATEIEFEESFFNQTTVSHITESETESNTIDQDKKSKYQDSQNIEDQAIHEDIEESKDAEEESFRLSCLDSSVSIMDEKTSHDDTIEFLTSKPKQSKRALEEEDVPSKKIRVKDLEITKIPSLRGQLMTFGEDSCGELGLSSIGITKNKPILIDSIKDPVASVVAGAMHTVCLTTDGHIYTFGCNDEYALGRDTSNPPESEAKPVRVPLPVTVVKVTAGDSHTAALTNLGCVYYMGNFRDQNGRIGLTPVSVDSVLEPTPIAFDITFVDIASGCNHMLLLSEKGEVYTIGVGDQGQLGRLPESECKFEKSKAENFLKPHKIIVDKTEVFDKVWAGSYTSFARTTSGKIYVWGLNNFCQLGLRSSSAETSSFEYFPRVLPSFTRSQAKVKEICGGSHHSLALDADGCVYSCGRYEYGRLGHGETNTDEESFKWINTLRDTVVAIACGPVCSFAVTEGGCLYAWGMESVNLGVGGEQDRFSPTLVTAKSLRNRQVLSVTAGSQHTAIIVTFGEGDSNGK</sequence>
<evidence type="ECO:0000313" key="6">
    <source>
        <dbReference type="EMBL" id="RWS10789.1"/>
    </source>
</evidence>
<feature type="compositionally biased region" description="Basic and acidic residues" evidence="4">
    <location>
        <begin position="436"/>
        <end position="445"/>
    </location>
</feature>
<dbReference type="InterPro" id="IPR009091">
    <property type="entry name" value="RCC1/BLIP-II"/>
</dbReference>
<feature type="repeat" description="RCC1" evidence="3">
    <location>
        <begin position="710"/>
        <end position="763"/>
    </location>
</feature>
<feature type="compositionally biased region" description="Basic and acidic residues" evidence="4">
    <location>
        <begin position="53"/>
        <end position="64"/>
    </location>
</feature>
<keyword evidence="7" id="KW-1185">Reference proteome</keyword>
<dbReference type="PROSITE" id="PS00625">
    <property type="entry name" value="RCC1_1"/>
    <property type="match status" value="1"/>
</dbReference>
<dbReference type="PROSITE" id="PS50012">
    <property type="entry name" value="RCC1_3"/>
    <property type="match status" value="7"/>
</dbReference>
<feature type="compositionally biased region" description="Basic and acidic residues" evidence="4">
    <location>
        <begin position="164"/>
        <end position="181"/>
    </location>
</feature>
<dbReference type="PANTHER" id="PTHR45982:SF1">
    <property type="entry name" value="REGULATOR OF CHROMOSOME CONDENSATION"/>
    <property type="match status" value="1"/>
</dbReference>
<feature type="repeat" description="RCC1" evidence="3">
    <location>
        <begin position="605"/>
        <end position="656"/>
    </location>
</feature>
<dbReference type="GO" id="GO:0005085">
    <property type="term" value="F:guanyl-nucleotide exchange factor activity"/>
    <property type="evidence" value="ECO:0007669"/>
    <property type="project" value="TreeGrafter"/>
</dbReference>
<dbReference type="Proteomes" id="UP000285301">
    <property type="component" value="Unassembled WGS sequence"/>
</dbReference>
<protein>
    <submittedName>
        <fullName evidence="6">Regulator of chromosome condensation-like protein</fullName>
    </submittedName>
</protein>
<dbReference type="GO" id="GO:0005737">
    <property type="term" value="C:cytoplasm"/>
    <property type="evidence" value="ECO:0007669"/>
    <property type="project" value="TreeGrafter"/>
</dbReference>
<evidence type="ECO:0000256" key="2">
    <source>
        <dbReference type="ARBA" id="ARBA00022737"/>
    </source>
</evidence>
<feature type="repeat" description="RCC1" evidence="3">
    <location>
        <begin position="826"/>
        <end position="884"/>
    </location>
</feature>
<comment type="caution">
    <text evidence="6">The sequence shown here is derived from an EMBL/GenBank/DDBJ whole genome shotgun (WGS) entry which is preliminary data.</text>
</comment>
<feature type="compositionally biased region" description="Basic and acidic residues" evidence="4">
    <location>
        <begin position="400"/>
        <end position="412"/>
    </location>
</feature>
<feature type="domain" description="RCC1-like" evidence="5">
    <location>
        <begin position="606"/>
        <end position="985"/>
    </location>
</feature>
<feature type="compositionally biased region" description="Basic and acidic residues" evidence="4">
    <location>
        <begin position="200"/>
        <end position="213"/>
    </location>
</feature>
<feature type="compositionally biased region" description="Basic and acidic residues" evidence="4">
    <location>
        <begin position="326"/>
        <end position="372"/>
    </location>
</feature>
<dbReference type="PROSITE" id="PS00626">
    <property type="entry name" value="RCC1_2"/>
    <property type="match status" value="2"/>
</dbReference>
<evidence type="ECO:0000313" key="7">
    <source>
        <dbReference type="Proteomes" id="UP000285301"/>
    </source>
</evidence>
<organism evidence="6 7">
    <name type="scientific">Dinothrombium tinctorium</name>
    <dbReference type="NCBI Taxonomy" id="1965070"/>
    <lineage>
        <taxon>Eukaryota</taxon>
        <taxon>Metazoa</taxon>
        <taxon>Ecdysozoa</taxon>
        <taxon>Arthropoda</taxon>
        <taxon>Chelicerata</taxon>
        <taxon>Arachnida</taxon>
        <taxon>Acari</taxon>
        <taxon>Acariformes</taxon>
        <taxon>Trombidiformes</taxon>
        <taxon>Prostigmata</taxon>
        <taxon>Anystina</taxon>
        <taxon>Parasitengona</taxon>
        <taxon>Trombidioidea</taxon>
        <taxon>Trombidiidae</taxon>
        <taxon>Dinothrombium</taxon>
    </lineage>
</organism>
<feature type="region of interest" description="Disordered" evidence="4">
    <location>
        <begin position="1"/>
        <end position="149"/>
    </location>
</feature>
<dbReference type="Pfam" id="PF25390">
    <property type="entry name" value="WD40_RLD"/>
    <property type="match status" value="1"/>
</dbReference>
<feature type="region of interest" description="Disordered" evidence="4">
    <location>
        <begin position="164"/>
        <end position="466"/>
    </location>
</feature>
<feature type="repeat" description="RCC1" evidence="3">
    <location>
        <begin position="657"/>
        <end position="709"/>
    </location>
</feature>
<proteinExistence type="predicted"/>
<feature type="compositionally biased region" description="Polar residues" evidence="4">
    <location>
        <begin position="182"/>
        <end position="198"/>
    </location>
</feature>
<evidence type="ECO:0000259" key="5">
    <source>
        <dbReference type="Pfam" id="PF25390"/>
    </source>
</evidence>
<feature type="compositionally biased region" description="Basic residues" evidence="4">
    <location>
        <begin position="99"/>
        <end position="108"/>
    </location>
</feature>
<feature type="repeat" description="RCC1" evidence="3">
    <location>
        <begin position="885"/>
        <end position="936"/>
    </location>
</feature>
<dbReference type="PANTHER" id="PTHR45982">
    <property type="entry name" value="REGULATOR OF CHROMOSOME CONDENSATION"/>
    <property type="match status" value="1"/>
</dbReference>
<feature type="compositionally biased region" description="Low complexity" evidence="4">
    <location>
        <begin position="65"/>
        <end position="76"/>
    </location>
</feature>
<evidence type="ECO:0000256" key="3">
    <source>
        <dbReference type="PROSITE-ProRule" id="PRU00235"/>
    </source>
</evidence>